<evidence type="ECO:0000256" key="3">
    <source>
        <dbReference type="RuleBase" id="RU361185"/>
    </source>
</evidence>
<keyword evidence="7" id="KW-1185">Reference proteome</keyword>
<dbReference type="Gene3D" id="3.20.20.80">
    <property type="entry name" value="Glycosidases"/>
    <property type="match status" value="1"/>
</dbReference>
<name>A0A1J1HIU5_9DIPT</name>
<evidence type="ECO:0000256" key="1">
    <source>
        <dbReference type="ARBA" id="ARBA00007806"/>
    </source>
</evidence>
<accession>A0A1J1HIU5</accession>
<dbReference type="GO" id="GO:0090599">
    <property type="term" value="F:alpha-glucosidase activity"/>
    <property type="evidence" value="ECO:0007669"/>
    <property type="project" value="TreeGrafter"/>
</dbReference>
<dbReference type="Pfam" id="PF01055">
    <property type="entry name" value="Glyco_hydro_31_2nd"/>
    <property type="match status" value="1"/>
</dbReference>
<gene>
    <name evidence="6" type="ORF">CLUMA_CG001745</name>
</gene>
<dbReference type="InterPro" id="IPR000322">
    <property type="entry name" value="Glyco_hydro_31_TIM"/>
</dbReference>
<feature type="domain" description="Glycosyl hydrolase family 31 C-terminal" evidence="5">
    <location>
        <begin position="710"/>
        <end position="795"/>
    </location>
</feature>
<dbReference type="PANTHER" id="PTHR22762:SF167">
    <property type="entry name" value="LYSOSOMAL ALPHA-GLUCOSIDASE-LIKE PROTEIN"/>
    <property type="match status" value="1"/>
</dbReference>
<protein>
    <submittedName>
        <fullName evidence="6">CLUMA_CG001745, isoform A</fullName>
    </submittedName>
</protein>
<dbReference type="AlphaFoldDB" id="A0A1J1HIU5"/>
<dbReference type="Gene3D" id="2.60.40.1760">
    <property type="entry name" value="glycosyl hydrolase (family 31)"/>
    <property type="match status" value="1"/>
</dbReference>
<feature type="domain" description="Glycoside hydrolase family 31 TIM barrel" evidence="4">
    <location>
        <begin position="366"/>
        <end position="702"/>
    </location>
</feature>
<sequence length="919" mass="107660">MKITRKDGDEGRIKKENVKNEKLRNELCEKEKRFVKKKANINCCKPFNVNGFEVENMIETTSDKNENLVKKENFNFRQMEDAKIKLDREFPEASGYLRNKPGNLFKFKVRMNKLKLLSLTYTRDINESECMEYSCCFNLKTGCYHFLPSKYQYIVQSASETSEEFFLPTKIVSPLKTKAFKRMKLDIQEMSDDSLSVLLWNPDIVSREREFKELPSEAEYMFKVFSPEMFVEVKRKLDNKTIFSTARGALIASENYFEWSFFLNSMELMGFDELHLKEGHKLLINNEFSSVVPYVIAFDREHKHYHAVKFESIDGPAELQILHSNVIIIRQYHSSSFRIRIFIGPEYNDVKKQIMKHLPHYLPKDSWSYGVHFCQSTTIFNETETILDMNHLLDDANIKSIPFDSHCIHDKLTALVISRNDTETVFDSYNEVVEKLQENNKTLLLHVSFNLIAENTSDVYHQAIESELFLKDDEGVNFAGLYGKNQKVFYLDYFMKSREITDILLTPRWLELQEFLNLTQGIFLHKSFPFDGTANKSLDYLNDFNFKPSNIENYVRNLIPLNLRLNEDEMLIHQLNNYGRKQVEIFETLNHENKFCVTDSYRDDTQCAMLFREFKPSWISFQGIVQKSVFYSLIGMSFYGAEVCGSNHGNIQEDLCIRWYQFAIFTPLFYVKSDKLPLKFTKYAERIMTQAIGPRYSLLSYIRMHLMERQPLLKPLRFEYLDLSEHIEESTKHQFMFGTSLMIAPVTEPLVVELELFFPEQYFEFWSGAAMPRNTSHFSLVMHDIPIFVRAGHIVALNLAYESLSANEASLKPFFLVVALSCTERFTCHSEGKLVVVKNILEFRFEASENHLNITIITENPSKSKNTICDPERLVSNEFLLAKIYGLDEFKPKYLNDYLSLDLNVCDDADWNKTFSFLI</sequence>
<evidence type="ECO:0000313" key="6">
    <source>
        <dbReference type="EMBL" id="CRK87959.1"/>
    </source>
</evidence>
<evidence type="ECO:0000259" key="4">
    <source>
        <dbReference type="Pfam" id="PF01055"/>
    </source>
</evidence>
<dbReference type="OrthoDB" id="5839090at2759"/>
<dbReference type="SUPFAM" id="SSF51445">
    <property type="entry name" value="(Trans)glycosidases"/>
    <property type="match status" value="1"/>
</dbReference>
<dbReference type="STRING" id="568069.A0A1J1HIU5"/>
<dbReference type="InterPro" id="IPR017853">
    <property type="entry name" value="GH"/>
</dbReference>
<dbReference type="Pfam" id="PF21365">
    <property type="entry name" value="Glyco_hydro_31_3rd"/>
    <property type="match status" value="1"/>
</dbReference>
<dbReference type="GO" id="GO:0006491">
    <property type="term" value="P:N-glycan processing"/>
    <property type="evidence" value="ECO:0007669"/>
    <property type="project" value="TreeGrafter"/>
</dbReference>
<dbReference type="GO" id="GO:0005975">
    <property type="term" value="P:carbohydrate metabolic process"/>
    <property type="evidence" value="ECO:0007669"/>
    <property type="project" value="InterPro"/>
</dbReference>
<keyword evidence="3" id="KW-0378">Hydrolase</keyword>
<dbReference type="Gene3D" id="2.60.40.4040">
    <property type="match status" value="1"/>
</dbReference>
<reference evidence="6 7" key="1">
    <citation type="submission" date="2015-04" db="EMBL/GenBank/DDBJ databases">
        <authorList>
            <person name="Syromyatnikov M.Y."/>
            <person name="Popov V.N."/>
        </authorList>
    </citation>
    <scope>NUCLEOTIDE SEQUENCE [LARGE SCALE GENOMIC DNA]</scope>
</reference>
<dbReference type="PANTHER" id="PTHR22762">
    <property type="entry name" value="ALPHA-GLUCOSIDASE"/>
    <property type="match status" value="1"/>
</dbReference>
<proteinExistence type="inferred from homology"/>
<dbReference type="InterPro" id="IPR048395">
    <property type="entry name" value="Glyco_hydro_31_C"/>
</dbReference>
<keyword evidence="2" id="KW-0732">Signal</keyword>
<evidence type="ECO:0000313" key="7">
    <source>
        <dbReference type="Proteomes" id="UP000183832"/>
    </source>
</evidence>
<keyword evidence="3" id="KW-0326">Glycosidase</keyword>
<evidence type="ECO:0000256" key="2">
    <source>
        <dbReference type="ARBA" id="ARBA00022729"/>
    </source>
</evidence>
<comment type="similarity">
    <text evidence="1 3">Belongs to the glycosyl hydrolase 31 family.</text>
</comment>
<dbReference type="EMBL" id="CVRI01000006">
    <property type="protein sequence ID" value="CRK87959.1"/>
    <property type="molecule type" value="Genomic_DNA"/>
</dbReference>
<dbReference type="Proteomes" id="UP000183832">
    <property type="component" value="Unassembled WGS sequence"/>
</dbReference>
<organism evidence="6 7">
    <name type="scientific">Clunio marinus</name>
    <dbReference type="NCBI Taxonomy" id="568069"/>
    <lineage>
        <taxon>Eukaryota</taxon>
        <taxon>Metazoa</taxon>
        <taxon>Ecdysozoa</taxon>
        <taxon>Arthropoda</taxon>
        <taxon>Hexapoda</taxon>
        <taxon>Insecta</taxon>
        <taxon>Pterygota</taxon>
        <taxon>Neoptera</taxon>
        <taxon>Endopterygota</taxon>
        <taxon>Diptera</taxon>
        <taxon>Nematocera</taxon>
        <taxon>Chironomoidea</taxon>
        <taxon>Chironomidae</taxon>
        <taxon>Clunio</taxon>
    </lineage>
</organism>
<dbReference type="SUPFAM" id="SSF51011">
    <property type="entry name" value="Glycosyl hydrolase domain"/>
    <property type="match status" value="1"/>
</dbReference>
<evidence type="ECO:0000259" key="5">
    <source>
        <dbReference type="Pfam" id="PF21365"/>
    </source>
</evidence>